<gene>
    <name evidence="2" type="ORF">JEQ12_006950</name>
</gene>
<organism evidence="2 3">
    <name type="scientific">Ovis aries</name>
    <name type="common">Sheep</name>
    <dbReference type="NCBI Taxonomy" id="9940"/>
    <lineage>
        <taxon>Eukaryota</taxon>
        <taxon>Metazoa</taxon>
        <taxon>Chordata</taxon>
        <taxon>Craniata</taxon>
        <taxon>Vertebrata</taxon>
        <taxon>Euteleostomi</taxon>
        <taxon>Mammalia</taxon>
        <taxon>Eutheria</taxon>
        <taxon>Laurasiatheria</taxon>
        <taxon>Artiodactyla</taxon>
        <taxon>Ruminantia</taxon>
        <taxon>Pecora</taxon>
        <taxon>Bovidae</taxon>
        <taxon>Caprinae</taxon>
        <taxon>Ovis</taxon>
    </lineage>
</organism>
<sequence>MILNLQLLSEDKNVPYLFVSSRQAPGPACGVSRSVIPCPVTIKEGSKLKQQIQSIHQSIERLLIQTSSLCHTPC</sequence>
<dbReference type="Pfam" id="PF01248">
    <property type="entry name" value="Ribosomal_L7Ae"/>
    <property type="match status" value="1"/>
</dbReference>
<name>A0A836A321_SHEEP</name>
<reference evidence="2 3" key="1">
    <citation type="submission" date="2020-12" db="EMBL/GenBank/DDBJ databases">
        <title>De novo assembly of Tibetan sheep genome.</title>
        <authorList>
            <person name="Li X."/>
        </authorList>
    </citation>
    <scope>NUCLEOTIDE SEQUENCE [LARGE SCALE GENOMIC DNA]</scope>
    <source>
        <tissue evidence="2">Heart</tissue>
    </source>
</reference>
<dbReference type="EMBL" id="JAEMGP010000016">
    <property type="protein sequence ID" value="KAG5199250.1"/>
    <property type="molecule type" value="Genomic_DNA"/>
</dbReference>
<evidence type="ECO:0000313" key="3">
    <source>
        <dbReference type="Proteomes" id="UP000664991"/>
    </source>
</evidence>
<dbReference type="InterPro" id="IPR029064">
    <property type="entry name" value="Ribosomal_eL30-like_sf"/>
</dbReference>
<accession>A0A836A321</accession>
<proteinExistence type="predicted"/>
<evidence type="ECO:0000313" key="2">
    <source>
        <dbReference type="EMBL" id="KAG5199250.1"/>
    </source>
</evidence>
<dbReference type="Gene3D" id="3.30.1330.30">
    <property type="match status" value="1"/>
</dbReference>
<feature type="domain" description="Ribosomal protein eL8/eL30/eS12/Gadd45" evidence="1">
    <location>
        <begin position="5"/>
        <end position="47"/>
    </location>
</feature>
<dbReference type="Proteomes" id="UP000664991">
    <property type="component" value="Unassembled WGS sequence"/>
</dbReference>
<dbReference type="AlphaFoldDB" id="A0A836A321"/>
<dbReference type="SUPFAM" id="SSF55315">
    <property type="entry name" value="L30e-like"/>
    <property type="match status" value="1"/>
</dbReference>
<dbReference type="InterPro" id="IPR004038">
    <property type="entry name" value="Ribosomal_eL8/eL30/eS12/Gad45"/>
</dbReference>
<comment type="caution">
    <text evidence="2">The sequence shown here is derived from an EMBL/GenBank/DDBJ whole genome shotgun (WGS) entry which is preliminary data.</text>
</comment>
<protein>
    <recommendedName>
        <fullName evidence="1">Ribosomal protein eL8/eL30/eS12/Gadd45 domain-containing protein</fullName>
    </recommendedName>
</protein>
<evidence type="ECO:0000259" key="1">
    <source>
        <dbReference type="Pfam" id="PF01248"/>
    </source>
</evidence>